<dbReference type="HOGENOM" id="CLU_519283_0_0_1"/>
<evidence type="ECO:0000256" key="4">
    <source>
        <dbReference type="SAM" id="MobiDB-lite"/>
    </source>
</evidence>
<name>B8BR55_THAPS</name>
<dbReference type="Gene3D" id="3.40.50.1220">
    <property type="entry name" value="TPP-binding domain"/>
    <property type="match status" value="2"/>
</dbReference>
<dbReference type="InParanoid" id="B8BR55"/>
<dbReference type="Proteomes" id="UP000001449">
    <property type="component" value="Chromosome 1"/>
</dbReference>
<keyword evidence="7" id="KW-1185">Reference proteome</keyword>
<evidence type="ECO:0000313" key="6">
    <source>
        <dbReference type="EMBL" id="EED95909.1"/>
    </source>
</evidence>
<protein>
    <recommendedName>
        <fullName evidence="5">Deacetylase sirtuin-type domain-containing protein</fullName>
    </recommendedName>
</protein>
<keyword evidence="2" id="KW-0520">NAD</keyword>
<dbReference type="EMBL" id="CM000638">
    <property type="protein sequence ID" value="EED95909.1"/>
    <property type="molecule type" value="Genomic_DNA"/>
</dbReference>
<feature type="region of interest" description="Disordered" evidence="4">
    <location>
        <begin position="61"/>
        <end position="142"/>
    </location>
</feature>
<dbReference type="PaxDb" id="35128-Thaps20859"/>
<evidence type="ECO:0000313" key="7">
    <source>
        <dbReference type="Proteomes" id="UP000001449"/>
    </source>
</evidence>
<sequence>MGAIFSKKSSSKAVAQEQPSSISVPPGVVTKTKALTPIAVPSIQFDGHVVVDNAAPDAVYSRADTKSPSSVSIESVTSSNTNCSPPLRRKSDSTNDEINEHITPKKRRTSESPASSVKPEPVINSTKERNPRRRSRRGNNESSLRELARIILSNEPVVIITGAGLSAASGIRPYRGVNGLWSEVIWKQSTREEFRKNPLQWYNSFWLKYFPPHTYGEFYEPNEGHEVIAKLASLPNTNVKVITQNMDGLHSMTRHSWDHASRLIEAHGRLGLYKCIGESDSDTDSDSDEEDERKVKIGSRRKSRAIRAAYKRRFSDEGIVNEANELNKPERRGRLLCKYEFEESIPARLVEPPHISNILSGVYEEDAIINKPSLVESSIASADQPPLEASSSTESDQTREKPEIDPTVPIIISEPPLCPSCHRPCPPQALQFDEGYHSHGHYQFEKMERWIENASLVIFVGTSFAVSLTDRALEHARQEGKLVYNFNLDGGVLESNAWLNVENVVGDVQRTLPELMRACEERIMP</sequence>
<dbReference type="RefSeq" id="XP_002286268.1">
    <property type="nucleotide sequence ID" value="XM_002286232.1"/>
</dbReference>
<dbReference type="KEGG" id="tps:THAPSDRAFT_20859"/>
<dbReference type="GO" id="GO:0036055">
    <property type="term" value="F:protein-succinyllysine desuccinylase activity"/>
    <property type="evidence" value="ECO:0000318"/>
    <property type="project" value="GO_Central"/>
</dbReference>
<dbReference type="PROSITE" id="PS50305">
    <property type="entry name" value="SIRTUIN"/>
    <property type="match status" value="1"/>
</dbReference>
<organism evidence="6 7">
    <name type="scientific">Thalassiosira pseudonana</name>
    <name type="common">Marine diatom</name>
    <name type="synonym">Cyclotella nana</name>
    <dbReference type="NCBI Taxonomy" id="35128"/>
    <lineage>
        <taxon>Eukaryota</taxon>
        <taxon>Sar</taxon>
        <taxon>Stramenopiles</taxon>
        <taxon>Ochrophyta</taxon>
        <taxon>Bacillariophyta</taxon>
        <taxon>Coscinodiscophyceae</taxon>
        <taxon>Thalassiosirophycidae</taxon>
        <taxon>Thalassiosirales</taxon>
        <taxon>Thalassiosiraceae</taxon>
        <taxon>Thalassiosira</taxon>
    </lineage>
</organism>
<dbReference type="Pfam" id="PF02146">
    <property type="entry name" value="SIR2"/>
    <property type="match status" value="1"/>
</dbReference>
<reference evidence="6 7" key="1">
    <citation type="journal article" date="2004" name="Science">
        <title>The genome of the diatom Thalassiosira pseudonana: ecology, evolution, and metabolism.</title>
        <authorList>
            <person name="Armbrust E.V."/>
            <person name="Berges J.A."/>
            <person name="Bowler C."/>
            <person name="Green B.R."/>
            <person name="Martinez D."/>
            <person name="Putnam N.H."/>
            <person name="Zhou S."/>
            <person name="Allen A.E."/>
            <person name="Apt K.E."/>
            <person name="Bechner M."/>
            <person name="Brzezinski M.A."/>
            <person name="Chaal B.K."/>
            <person name="Chiovitti A."/>
            <person name="Davis A.K."/>
            <person name="Demarest M.S."/>
            <person name="Detter J.C."/>
            <person name="Glavina T."/>
            <person name="Goodstein D."/>
            <person name="Hadi M.Z."/>
            <person name="Hellsten U."/>
            <person name="Hildebrand M."/>
            <person name="Jenkins B.D."/>
            <person name="Jurka J."/>
            <person name="Kapitonov V.V."/>
            <person name="Kroger N."/>
            <person name="Lau W.W."/>
            <person name="Lane T.W."/>
            <person name="Larimer F.W."/>
            <person name="Lippmeier J.C."/>
            <person name="Lucas S."/>
            <person name="Medina M."/>
            <person name="Montsant A."/>
            <person name="Obornik M."/>
            <person name="Parker M.S."/>
            <person name="Palenik B."/>
            <person name="Pazour G.J."/>
            <person name="Richardson P.M."/>
            <person name="Rynearson T.A."/>
            <person name="Saito M.A."/>
            <person name="Schwartz D.C."/>
            <person name="Thamatrakoln K."/>
            <person name="Valentin K."/>
            <person name="Vardi A."/>
            <person name="Wilkerson F.P."/>
            <person name="Rokhsar D.S."/>
        </authorList>
    </citation>
    <scope>NUCLEOTIDE SEQUENCE [LARGE SCALE GENOMIC DNA]</scope>
    <source>
        <strain evidence="6 7">CCMP1335</strain>
    </source>
</reference>
<dbReference type="PANTHER" id="PTHR11085:SF10">
    <property type="entry name" value="NAD-DEPENDENT PROTEIN DEACYLASE SIRTUIN-5, MITOCHONDRIAL-RELATED"/>
    <property type="match status" value="1"/>
</dbReference>
<dbReference type="GeneID" id="7445155"/>
<dbReference type="GO" id="GO:0005739">
    <property type="term" value="C:mitochondrion"/>
    <property type="evidence" value="ECO:0000318"/>
    <property type="project" value="GO_Central"/>
</dbReference>
<feature type="region of interest" description="Disordered" evidence="4">
    <location>
        <begin position="279"/>
        <end position="298"/>
    </location>
</feature>
<dbReference type="Gene3D" id="3.30.1600.10">
    <property type="entry name" value="SIR2/SIRT2 'Small Domain"/>
    <property type="match status" value="2"/>
</dbReference>
<dbReference type="GO" id="GO:0070403">
    <property type="term" value="F:NAD+ binding"/>
    <property type="evidence" value="ECO:0007669"/>
    <property type="project" value="InterPro"/>
</dbReference>
<dbReference type="InterPro" id="IPR026590">
    <property type="entry name" value="Ssirtuin_cat_dom"/>
</dbReference>
<evidence type="ECO:0000256" key="2">
    <source>
        <dbReference type="ARBA" id="ARBA00023027"/>
    </source>
</evidence>
<feature type="domain" description="Deacetylase sirtuin-type" evidence="5">
    <location>
        <begin position="137"/>
        <end position="522"/>
    </location>
</feature>
<dbReference type="GO" id="GO:0036054">
    <property type="term" value="F:protein-malonyllysine demalonylase activity"/>
    <property type="evidence" value="ECO:0000318"/>
    <property type="project" value="GO_Central"/>
</dbReference>
<dbReference type="GO" id="GO:0061697">
    <property type="term" value="F:protein-glutaryllysine deglutarylase activity"/>
    <property type="evidence" value="ECO:0000318"/>
    <property type="project" value="GO_Central"/>
</dbReference>
<dbReference type="InterPro" id="IPR003000">
    <property type="entry name" value="Sirtuin"/>
</dbReference>
<comment type="caution">
    <text evidence="3">Lacks conserved residue(s) required for the propagation of feature annotation.</text>
</comment>
<dbReference type="InterPro" id="IPR050134">
    <property type="entry name" value="NAD-dep_sirtuin_deacylases"/>
</dbReference>
<evidence type="ECO:0000256" key="3">
    <source>
        <dbReference type="PROSITE-ProRule" id="PRU00236"/>
    </source>
</evidence>
<evidence type="ECO:0000256" key="1">
    <source>
        <dbReference type="ARBA" id="ARBA00022679"/>
    </source>
</evidence>
<reference evidence="6 7" key="2">
    <citation type="journal article" date="2008" name="Nature">
        <title>The Phaeodactylum genome reveals the evolutionary history of diatom genomes.</title>
        <authorList>
            <person name="Bowler C."/>
            <person name="Allen A.E."/>
            <person name="Badger J.H."/>
            <person name="Grimwood J."/>
            <person name="Jabbari K."/>
            <person name="Kuo A."/>
            <person name="Maheswari U."/>
            <person name="Martens C."/>
            <person name="Maumus F."/>
            <person name="Otillar R.P."/>
            <person name="Rayko E."/>
            <person name="Salamov A."/>
            <person name="Vandepoele K."/>
            <person name="Beszteri B."/>
            <person name="Gruber A."/>
            <person name="Heijde M."/>
            <person name="Katinka M."/>
            <person name="Mock T."/>
            <person name="Valentin K."/>
            <person name="Verret F."/>
            <person name="Berges J.A."/>
            <person name="Brownlee C."/>
            <person name="Cadoret J.P."/>
            <person name="Chiovitti A."/>
            <person name="Choi C.J."/>
            <person name="Coesel S."/>
            <person name="De Martino A."/>
            <person name="Detter J.C."/>
            <person name="Durkin C."/>
            <person name="Falciatore A."/>
            <person name="Fournet J."/>
            <person name="Haruta M."/>
            <person name="Huysman M.J."/>
            <person name="Jenkins B.D."/>
            <person name="Jiroutova K."/>
            <person name="Jorgensen R.E."/>
            <person name="Joubert Y."/>
            <person name="Kaplan A."/>
            <person name="Kroger N."/>
            <person name="Kroth P.G."/>
            <person name="La Roche J."/>
            <person name="Lindquist E."/>
            <person name="Lommer M."/>
            <person name="Martin-Jezequel V."/>
            <person name="Lopez P.J."/>
            <person name="Lucas S."/>
            <person name="Mangogna M."/>
            <person name="McGinnis K."/>
            <person name="Medlin L.K."/>
            <person name="Montsant A."/>
            <person name="Oudot-Le Secq M.P."/>
            <person name="Napoli C."/>
            <person name="Obornik M."/>
            <person name="Parker M.S."/>
            <person name="Petit J.L."/>
            <person name="Porcel B.M."/>
            <person name="Poulsen N."/>
            <person name="Robison M."/>
            <person name="Rychlewski L."/>
            <person name="Rynearson T.A."/>
            <person name="Schmutz J."/>
            <person name="Shapiro H."/>
            <person name="Siaut M."/>
            <person name="Stanley M."/>
            <person name="Sussman M.R."/>
            <person name="Taylor A.R."/>
            <person name="Vardi A."/>
            <person name="von Dassow P."/>
            <person name="Vyverman W."/>
            <person name="Willis A."/>
            <person name="Wyrwicz L.S."/>
            <person name="Rokhsar D.S."/>
            <person name="Weissenbach J."/>
            <person name="Armbrust E.V."/>
            <person name="Green B.R."/>
            <person name="Van de Peer Y."/>
            <person name="Grigoriev I.V."/>
        </authorList>
    </citation>
    <scope>NUCLEOTIDE SEQUENCE [LARGE SCALE GENOMIC DNA]</scope>
    <source>
        <strain evidence="6 7">CCMP1335</strain>
    </source>
</reference>
<dbReference type="InterPro" id="IPR029035">
    <property type="entry name" value="DHS-like_NAD/FAD-binding_dom"/>
</dbReference>
<keyword evidence="1" id="KW-0808">Transferase</keyword>
<dbReference type="GO" id="GO:0005829">
    <property type="term" value="C:cytosol"/>
    <property type="evidence" value="ECO:0000318"/>
    <property type="project" value="GO_Central"/>
</dbReference>
<dbReference type="GO" id="GO:0005634">
    <property type="term" value="C:nucleus"/>
    <property type="evidence" value="ECO:0000318"/>
    <property type="project" value="GO_Central"/>
</dbReference>
<gene>
    <name evidence="6" type="ORF">THAPSDRAFT_20859</name>
</gene>
<feature type="compositionally biased region" description="Polar residues" evidence="4">
    <location>
        <begin position="7"/>
        <end position="23"/>
    </location>
</feature>
<dbReference type="STRING" id="35128.B8BR55"/>
<dbReference type="eggNOG" id="KOG2682">
    <property type="taxonomic scope" value="Eukaryota"/>
</dbReference>
<proteinExistence type="predicted"/>
<accession>B8BR55</accession>
<feature type="compositionally biased region" description="Low complexity" evidence="4">
    <location>
        <begin position="67"/>
        <end position="82"/>
    </location>
</feature>
<dbReference type="SUPFAM" id="SSF52467">
    <property type="entry name" value="DHS-like NAD/FAD-binding domain"/>
    <property type="match status" value="1"/>
</dbReference>
<feature type="compositionally biased region" description="Acidic residues" evidence="4">
    <location>
        <begin position="279"/>
        <end position="291"/>
    </location>
</feature>
<feature type="region of interest" description="Disordered" evidence="4">
    <location>
        <begin position="379"/>
        <end position="406"/>
    </location>
</feature>
<dbReference type="PANTHER" id="PTHR11085">
    <property type="entry name" value="NAD-DEPENDENT PROTEIN DEACYLASE SIRTUIN-5, MITOCHONDRIAL-RELATED"/>
    <property type="match status" value="1"/>
</dbReference>
<dbReference type="OMA" id="ACEERIM"/>
<dbReference type="AlphaFoldDB" id="B8BR55"/>
<dbReference type="InterPro" id="IPR026591">
    <property type="entry name" value="Sirtuin_cat_small_dom_sf"/>
</dbReference>
<feature type="compositionally biased region" description="Basic and acidic residues" evidence="4">
    <location>
        <begin position="89"/>
        <end position="103"/>
    </location>
</feature>
<dbReference type="GO" id="GO:0017136">
    <property type="term" value="F:histone deacetylase activity, NAD-dependent"/>
    <property type="evidence" value="ECO:0000318"/>
    <property type="project" value="GO_Central"/>
</dbReference>
<evidence type="ECO:0000259" key="5">
    <source>
        <dbReference type="PROSITE" id="PS50305"/>
    </source>
</evidence>
<feature type="region of interest" description="Disordered" evidence="4">
    <location>
        <begin position="1"/>
        <end position="27"/>
    </location>
</feature>